<sequence>MATTFSIPFMFANLNLHTASIRYFSCITVFVVSGCASLVCLRHIEKLPKEKKKREDRLASQKANEAIMQFVGDFVASHHELGRS</sequence>
<gene>
    <name evidence="2" type="ORF">ZIOFF_029309</name>
</gene>
<feature type="transmembrane region" description="Helical" evidence="1">
    <location>
        <begin position="20"/>
        <end position="44"/>
    </location>
</feature>
<comment type="caution">
    <text evidence="2">The sequence shown here is derived from an EMBL/GenBank/DDBJ whole genome shotgun (WGS) entry which is preliminary data.</text>
</comment>
<dbReference type="AlphaFoldDB" id="A0A8J5GRD7"/>
<protein>
    <submittedName>
        <fullName evidence="2">Uncharacterized protein</fullName>
    </submittedName>
</protein>
<proteinExistence type="predicted"/>
<reference evidence="2 3" key="1">
    <citation type="submission" date="2020-08" db="EMBL/GenBank/DDBJ databases">
        <title>Plant Genome Project.</title>
        <authorList>
            <person name="Zhang R.-G."/>
        </authorList>
    </citation>
    <scope>NUCLEOTIDE SEQUENCE [LARGE SCALE GENOMIC DNA]</scope>
    <source>
        <tissue evidence="2">Rhizome</tissue>
    </source>
</reference>
<evidence type="ECO:0000313" key="3">
    <source>
        <dbReference type="Proteomes" id="UP000734854"/>
    </source>
</evidence>
<keyword evidence="1" id="KW-0812">Transmembrane</keyword>
<accession>A0A8J5GRD7</accession>
<evidence type="ECO:0000313" key="2">
    <source>
        <dbReference type="EMBL" id="KAG6511252.1"/>
    </source>
</evidence>
<keyword evidence="3" id="KW-1185">Reference proteome</keyword>
<dbReference type="EMBL" id="JACMSC010000008">
    <property type="protein sequence ID" value="KAG6511252.1"/>
    <property type="molecule type" value="Genomic_DNA"/>
</dbReference>
<organism evidence="2 3">
    <name type="scientific">Zingiber officinale</name>
    <name type="common">Ginger</name>
    <name type="synonym">Amomum zingiber</name>
    <dbReference type="NCBI Taxonomy" id="94328"/>
    <lineage>
        <taxon>Eukaryota</taxon>
        <taxon>Viridiplantae</taxon>
        <taxon>Streptophyta</taxon>
        <taxon>Embryophyta</taxon>
        <taxon>Tracheophyta</taxon>
        <taxon>Spermatophyta</taxon>
        <taxon>Magnoliopsida</taxon>
        <taxon>Liliopsida</taxon>
        <taxon>Zingiberales</taxon>
        <taxon>Zingiberaceae</taxon>
        <taxon>Zingiber</taxon>
    </lineage>
</organism>
<evidence type="ECO:0000256" key="1">
    <source>
        <dbReference type="SAM" id="Phobius"/>
    </source>
</evidence>
<dbReference type="Proteomes" id="UP000734854">
    <property type="component" value="Unassembled WGS sequence"/>
</dbReference>
<keyword evidence="1" id="KW-1133">Transmembrane helix</keyword>
<name>A0A8J5GRD7_ZINOF</name>
<keyword evidence="1" id="KW-0472">Membrane</keyword>